<feature type="non-terminal residue" evidence="2">
    <location>
        <position position="188"/>
    </location>
</feature>
<evidence type="ECO:0000313" key="3">
    <source>
        <dbReference type="Proteomes" id="UP001177023"/>
    </source>
</evidence>
<evidence type="ECO:0000313" key="2">
    <source>
        <dbReference type="EMBL" id="CAJ0558210.1"/>
    </source>
</evidence>
<accession>A0AA36C5I0</accession>
<feature type="compositionally biased region" description="Pro residues" evidence="1">
    <location>
        <begin position="40"/>
        <end position="52"/>
    </location>
</feature>
<protein>
    <submittedName>
        <fullName evidence="2">Uncharacterized protein</fullName>
    </submittedName>
</protein>
<dbReference type="AlphaFoldDB" id="A0AA36C5I0"/>
<keyword evidence="3" id="KW-1185">Reference proteome</keyword>
<gene>
    <name evidence="2" type="ORF">MSPICULIGERA_LOCUS903</name>
</gene>
<feature type="region of interest" description="Disordered" evidence="1">
    <location>
        <begin position="35"/>
        <end position="81"/>
    </location>
</feature>
<reference evidence="2" key="1">
    <citation type="submission" date="2023-06" db="EMBL/GenBank/DDBJ databases">
        <authorList>
            <person name="Delattre M."/>
        </authorList>
    </citation>
    <scope>NUCLEOTIDE SEQUENCE</scope>
    <source>
        <strain evidence="2">AF72</strain>
    </source>
</reference>
<comment type="caution">
    <text evidence="2">The sequence shown here is derived from an EMBL/GenBank/DDBJ whole genome shotgun (WGS) entry which is preliminary data.</text>
</comment>
<dbReference type="EMBL" id="CATQJA010000223">
    <property type="protein sequence ID" value="CAJ0558210.1"/>
    <property type="molecule type" value="Genomic_DNA"/>
</dbReference>
<sequence length="188" mass="19025">MMGYSTILIWEELITTTAAPFDPVAVADNFENLPVTAAPFQPPQPPAPPPDPALQAPQISEPQPAPYAVVPQPTQPQASAASDDLVYLTASGPVPVNPALGPIILYGNSGGSGTSGGGGSAIGGFGQSTPMYSGYGSGYGAGYGSPTYSTQATGYGYGSGGGYAQDYGRWSPYGTTYKIGQDSLGYLG</sequence>
<dbReference type="Proteomes" id="UP001177023">
    <property type="component" value="Unassembled WGS sequence"/>
</dbReference>
<evidence type="ECO:0000256" key="1">
    <source>
        <dbReference type="SAM" id="MobiDB-lite"/>
    </source>
</evidence>
<name>A0AA36C5I0_9BILA</name>
<proteinExistence type="predicted"/>
<feature type="compositionally biased region" description="Low complexity" evidence="1">
    <location>
        <begin position="66"/>
        <end position="81"/>
    </location>
</feature>
<organism evidence="2 3">
    <name type="scientific">Mesorhabditis spiculigera</name>
    <dbReference type="NCBI Taxonomy" id="96644"/>
    <lineage>
        <taxon>Eukaryota</taxon>
        <taxon>Metazoa</taxon>
        <taxon>Ecdysozoa</taxon>
        <taxon>Nematoda</taxon>
        <taxon>Chromadorea</taxon>
        <taxon>Rhabditida</taxon>
        <taxon>Rhabditina</taxon>
        <taxon>Rhabditomorpha</taxon>
        <taxon>Rhabditoidea</taxon>
        <taxon>Rhabditidae</taxon>
        <taxon>Mesorhabditinae</taxon>
        <taxon>Mesorhabditis</taxon>
    </lineage>
</organism>